<protein>
    <submittedName>
        <fullName evidence="2">NUDIX domain-containing protein</fullName>
    </submittedName>
</protein>
<dbReference type="EMBL" id="RJUF01000180">
    <property type="protein sequence ID" value="MCP9765059.1"/>
    <property type="molecule type" value="Genomic_DNA"/>
</dbReference>
<sequence length="177" mass="20679">MKDILELLEAYNCPLDSEILIKNRFIDFVKKHKNCFERHLEIGHITASAFIFDPSNRKTLLLHHKKLNKWLQPGGHCDGEKDTLSVAIKEVFEETGLVVENLSQDVFDLDIHTIPENKGVPEHEHFDVRYLLIADSTIPLVQNHETNQLKWVKLSEMEKYTTEESLVRMKNKLNLKY</sequence>
<dbReference type="Pfam" id="PF00293">
    <property type="entry name" value="NUDIX"/>
    <property type="match status" value="1"/>
</dbReference>
<dbReference type="RefSeq" id="WP_255038746.1">
    <property type="nucleotide sequence ID" value="NZ_RJUF01000180.1"/>
</dbReference>
<name>A0AAE3H6P1_9BACT</name>
<dbReference type="InterPro" id="IPR000086">
    <property type="entry name" value="NUDIX_hydrolase_dom"/>
</dbReference>
<evidence type="ECO:0000259" key="1">
    <source>
        <dbReference type="PROSITE" id="PS51462"/>
    </source>
</evidence>
<dbReference type="PANTHER" id="PTHR43736:SF1">
    <property type="entry name" value="DIHYDRONEOPTERIN TRIPHOSPHATE DIPHOSPHATASE"/>
    <property type="match status" value="1"/>
</dbReference>
<comment type="caution">
    <text evidence="2">The sequence shown here is derived from an EMBL/GenBank/DDBJ whole genome shotgun (WGS) entry which is preliminary data.</text>
</comment>
<proteinExistence type="predicted"/>
<dbReference type="PANTHER" id="PTHR43736">
    <property type="entry name" value="ADP-RIBOSE PYROPHOSPHATASE"/>
    <property type="match status" value="1"/>
</dbReference>
<reference evidence="2 3" key="1">
    <citation type="submission" date="2018-11" db="EMBL/GenBank/DDBJ databases">
        <title>Novel bacteria species description.</title>
        <authorList>
            <person name="Han J.-H."/>
        </authorList>
    </citation>
    <scope>NUCLEOTIDE SEQUENCE [LARGE SCALE GENOMIC DNA]</scope>
    <source>
        <strain evidence="2 3">KCTC23259</strain>
    </source>
</reference>
<feature type="domain" description="Nudix hydrolase" evidence="1">
    <location>
        <begin position="42"/>
        <end position="174"/>
    </location>
</feature>
<accession>A0AAE3H6P1</accession>
<gene>
    <name evidence="2" type="ORF">EGI31_19165</name>
</gene>
<keyword evidence="3" id="KW-1185">Reference proteome</keyword>
<organism evidence="2 3">
    <name type="scientific">Lacihabitans soyangensis</name>
    <dbReference type="NCBI Taxonomy" id="869394"/>
    <lineage>
        <taxon>Bacteria</taxon>
        <taxon>Pseudomonadati</taxon>
        <taxon>Bacteroidota</taxon>
        <taxon>Cytophagia</taxon>
        <taxon>Cytophagales</taxon>
        <taxon>Leadbetterellaceae</taxon>
        <taxon>Lacihabitans</taxon>
    </lineage>
</organism>
<dbReference type="CDD" id="cd03674">
    <property type="entry name" value="NUDIX_Hydrolase"/>
    <property type="match status" value="1"/>
</dbReference>
<dbReference type="SUPFAM" id="SSF55811">
    <property type="entry name" value="Nudix"/>
    <property type="match status" value="1"/>
</dbReference>
<evidence type="ECO:0000313" key="2">
    <source>
        <dbReference type="EMBL" id="MCP9765059.1"/>
    </source>
</evidence>
<dbReference type="AlphaFoldDB" id="A0AAE3H6P1"/>
<dbReference type="PROSITE" id="PS51462">
    <property type="entry name" value="NUDIX"/>
    <property type="match status" value="1"/>
</dbReference>
<evidence type="ECO:0000313" key="3">
    <source>
        <dbReference type="Proteomes" id="UP001204144"/>
    </source>
</evidence>
<dbReference type="Proteomes" id="UP001204144">
    <property type="component" value="Unassembled WGS sequence"/>
</dbReference>
<dbReference type="InterPro" id="IPR015797">
    <property type="entry name" value="NUDIX_hydrolase-like_dom_sf"/>
</dbReference>
<dbReference type="Gene3D" id="3.90.79.10">
    <property type="entry name" value="Nucleoside Triphosphate Pyrophosphohydrolase"/>
    <property type="match status" value="1"/>
</dbReference>